<evidence type="ECO:0000256" key="11">
    <source>
        <dbReference type="ARBA" id="ARBA00026073"/>
    </source>
</evidence>
<dbReference type="EMBL" id="CP030941">
    <property type="protein sequence ID" value="UUP15843.1"/>
    <property type="molecule type" value="Genomic_DNA"/>
</dbReference>
<dbReference type="GO" id="GO:0003887">
    <property type="term" value="F:DNA-directed DNA polymerase activity"/>
    <property type="evidence" value="ECO:0007669"/>
    <property type="project" value="UniProtKB-EC"/>
</dbReference>
<dbReference type="Proteomes" id="UP001342418">
    <property type="component" value="Chromosome"/>
</dbReference>
<dbReference type="PANTHER" id="PTHR32294">
    <property type="entry name" value="DNA POLYMERASE III SUBUNIT ALPHA"/>
    <property type="match status" value="1"/>
</dbReference>
<feature type="domain" description="Polymerase/histidinol phosphatase N-terminal" evidence="13">
    <location>
        <begin position="34"/>
        <end position="101"/>
    </location>
</feature>
<comment type="similarity">
    <text evidence="2">Belongs to the DNA polymerase type-C family. DnaE subfamily.</text>
</comment>
<evidence type="ECO:0000259" key="13">
    <source>
        <dbReference type="SMART" id="SM00481"/>
    </source>
</evidence>
<dbReference type="Pfam" id="PF17657">
    <property type="entry name" value="DNA_pol3_finger"/>
    <property type="match status" value="1"/>
</dbReference>
<evidence type="ECO:0000256" key="5">
    <source>
        <dbReference type="ARBA" id="ARBA00022490"/>
    </source>
</evidence>
<dbReference type="InterPro" id="IPR041931">
    <property type="entry name" value="DNA_pol3_alpha_thumb_dom"/>
</dbReference>
<accession>A0ABY5MF83</accession>
<dbReference type="InterPro" id="IPR029460">
    <property type="entry name" value="DNAPol_HHH"/>
</dbReference>
<sequence>MASDRRTRDPIMAAADAARKQAEWLASRPERPFVHLRVHSAFSLLEGALPLGKVVGHAVRDEAPAIAVTDTNNLFGALEFAQKAAKDGVQPIIGCQLDVAFEDALSEARRVSRNRQAEHYDPLVLLAASETGYRNLVRLVSRAYLENEPGAAVHVTKEWLEAHREGLICLTGGPRGPIGAALREERTEVAKSRLRFLMETFEDRLYVELERLGGYDRALEAATVKLAYAHDLPLVATNEAFFPAREDFDAHDALIAIAEGAVIAMDDRRRLTPDNYLKSQKEMVELFADLPEAVDNTVEIAQRCAYYPKNRDPILPRFTGGEAADEETALKAEADELRRQAREGLENRLKTQGLAEGYAPETYSERLEYELEIIERMKFPGYFLIVADFIKWAKAHDIPVGPGRGSGAGSLVAYALTITDVDPLRFSLLFERFLNPDRVSMPDFDIDFCQDRRDEVIRYVQEKYGREQVAQIITFGTLQARAVLRDVGRVLQMPYGQVDRLCKMVPSNPANPTPLNKAIEDEPRFQEEVDKEPIVGTLLEIAQKLEGLYRHASTHAAGIVIGDRPLSELVPMYRDPRSDMPVTQFNMKKVEDAGLVKFDFLGLKTLTVLERAVKLIARRGIEIDLSKIPLDDRKTYEMLSRGETVGVFQVESAGMRKALIGMKPDRIEDIIALVALYRPGPMENIPTYNARKHGEEEIASIHPKIDHLVKETQGVIVYQEQVMQIAQELAGYTLGQADLLRRAMGKKIRAEMEKQRGIFVEGATERGVSKQQADFIFDLLAKFADYGFNKSHAAAYAIVSYQTAYLKAHYPVEFLAASMTYDMANTDKLNDFRRDAMRLGIEVVLPSVMTSYRPFEVGENKIFYALAAIKGVGDAAVEHIVRMREDKPFESLEDFCARVDPKIVGKRVLECLIQAGAFDCFGHDRAALFAGIDRLMGLAARTSEDAAMGQGDIFGSAALEPQKLHLPSVAPWLPSEKLHREFQVVGCYLSAHPLDDYAATLDKMRVQNWAEFQAAVKKGASAGRLAGTVTAKQERKTRTGNKMGIVQFSDATGQFEAVMFSETLHQYRDLLEPGKSVVIMVSAEDRPEGVSLRIQGVQSLEDEASRMQKALRVYLRDPRPLDTVASRLTQKGDAEVSFVVIKEGGQGEIEVGLPDRYRVSPQIAAAMRAVPGVVDVELV</sequence>
<dbReference type="NCBIfam" id="NF004226">
    <property type="entry name" value="PRK05673.1"/>
    <property type="match status" value="1"/>
</dbReference>
<dbReference type="RefSeq" id="WP_338528322.1">
    <property type="nucleotide sequence ID" value="NZ_CP030941.1"/>
</dbReference>
<dbReference type="CDD" id="cd07433">
    <property type="entry name" value="PHP_PolIIIA_DnaE1"/>
    <property type="match status" value="1"/>
</dbReference>
<dbReference type="SUPFAM" id="SSF160975">
    <property type="entry name" value="AF1531-like"/>
    <property type="match status" value="1"/>
</dbReference>
<protein>
    <recommendedName>
        <fullName evidence="4">DNA polymerase III subunit alpha</fullName>
        <ecNumber evidence="3">2.7.7.7</ecNumber>
    </recommendedName>
</protein>
<dbReference type="InterPro" id="IPR004365">
    <property type="entry name" value="NA-bd_OB_tRNA"/>
</dbReference>
<keyword evidence="8" id="KW-0235">DNA replication</keyword>
<dbReference type="InterPro" id="IPR016195">
    <property type="entry name" value="Pol/histidinol_Pase-like"/>
</dbReference>
<evidence type="ECO:0000256" key="10">
    <source>
        <dbReference type="ARBA" id="ARBA00025611"/>
    </source>
</evidence>
<evidence type="ECO:0000256" key="12">
    <source>
        <dbReference type="ARBA" id="ARBA00049244"/>
    </source>
</evidence>
<dbReference type="EC" id="2.7.7.7" evidence="3"/>
<dbReference type="Gene3D" id="3.20.20.140">
    <property type="entry name" value="Metal-dependent hydrolases"/>
    <property type="match status" value="1"/>
</dbReference>
<dbReference type="InterPro" id="IPR004805">
    <property type="entry name" value="DnaE2/DnaE/PolC"/>
</dbReference>
<keyword evidence="6 14" id="KW-0808">Transferase</keyword>
<reference evidence="14 15" key="1">
    <citation type="submission" date="2018-07" db="EMBL/GenBank/DDBJ databases">
        <title>Genome sequence of Nitratireductor thuwali#1536.</title>
        <authorList>
            <person name="Michoud G."/>
            <person name="Merlino G."/>
            <person name="Sefrji F.O."/>
            <person name="Daffonchio D."/>
        </authorList>
    </citation>
    <scope>NUCLEOTIDE SEQUENCE [LARGE SCALE GENOMIC DNA]</scope>
    <source>
        <strain evidence="15">Nit1536</strain>
    </source>
</reference>
<evidence type="ECO:0000256" key="9">
    <source>
        <dbReference type="ARBA" id="ARBA00022932"/>
    </source>
</evidence>
<keyword evidence="9" id="KW-0239">DNA-directed DNA polymerase</keyword>
<evidence type="ECO:0000256" key="1">
    <source>
        <dbReference type="ARBA" id="ARBA00004496"/>
    </source>
</evidence>
<dbReference type="NCBIfam" id="TIGR00594">
    <property type="entry name" value="polc"/>
    <property type="match status" value="1"/>
</dbReference>
<dbReference type="PANTHER" id="PTHR32294:SF0">
    <property type="entry name" value="DNA POLYMERASE III SUBUNIT ALPHA"/>
    <property type="match status" value="1"/>
</dbReference>
<organism evidence="14 15">
    <name type="scientific">Nitratireductor thuwali</name>
    <dbReference type="NCBI Taxonomy" id="2267699"/>
    <lineage>
        <taxon>Bacteria</taxon>
        <taxon>Pseudomonadati</taxon>
        <taxon>Pseudomonadota</taxon>
        <taxon>Alphaproteobacteria</taxon>
        <taxon>Hyphomicrobiales</taxon>
        <taxon>Phyllobacteriaceae</taxon>
        <taxon>Nitratireductor</taxon>
    </lineage>
</organism>
<dbReference type="Gene3D" id="1.10.150.870">
    <property type="match status" value="1"/>
</dbReference>
<evidence type="ECO:0000256" key="7">
    <source>
        <dbReference type="ARBA" id="ARBA00022695"/>
    </source>
</evidence>
<dbReference type="CDD" id="cd04485">
    <property type="entry name" value="DnaE_OBF"/>
    <property type="match status" value="1"/>
</dbReference>
<evidence type="ECO:0000256" key="4">
    <source>
        <dbReference type="ARBA" id="ARBA00019114"/>
    </source>
</evidence>
<dbReference type="Pfam" id="PF07733">
    <property type="entry name" value="DNA_pol3_alpha"/>
    <property type="match status" value="1"/>
</dbReference>
<dbReference type="InterPro" id="IPR004013">
    <property type="entry name" value="PHP_dom"/>
</dbReference>
<comment type="subunit">
    <text evidence="11">DNA polymerase III contains a core (composed of alpha, epsilon and theta chains) that associates with a tau subunit. This core dimerizes to form the POLIII' complex. PolIII' associates with the gamma complex (composed of gamma, delta, delta', psi and chi chains) and with the beta chain to form the complete DNA polymerase III complex.</text>
</comment>
<evidence type="ECO:0000313" key="14">
    <source>
        <dbReference type="EMBL" id="UUP15843.1"/>
    </source>
</evidence>
<dbReference type="Pfam" id="PF14579">
    <property type="entry name" value="HHH_6"/>
    <property type="match status" value="1"/>
</dbReference>
<dbReference type="InterPro" id="IPR003141">
    <property type="entry name" value="Pol/His_phosphatase_N"/>
</dbReference>
<keyword evidence="15" id="KW-1185">Reference proteome</keyword>
<dbReference type="InterPro" id="IPR040982">
    <property type="entry name" value="DNA_pol3_finger"/>
</dbReference>
<dbReference type="InterPro" id="IPR011708">
    <property type="entry name" value="DNA_pol3_alpha_NTPase_dom"/>
</dbReference>
<evidence type="ECO:0000256" key="8">
    <source>
        <dbReference type="ARBA" id="ARBA00022705"/>
    </source>
</evidence>
<evidence type="ECO:0000313" key="15">
    <source>
        <dbReference type="Proteomes" id="UP001342418"/>
    </source>
</evidence>
<dbReference type="Gene3D" id="1.10.10.1600">
    <property type="entry name" value="Bacterial DNA polymerase III alpha subunit, thumb domain"/>
    <property type="match status" value="1"/>
</dbReference>
<comment type="catalytic activity">
    <reaction evidence="12">
        <text>DNA(n) + a 2'-deoxyribonucleoside 5'-triphosphate = DNA(n+1) + diphosphate</text>
        <dbReference type="Rhea" id="RHEA:22508"/>
        <dbReference type="Rhea" id="RHEA-COMP:17339"/>
        <dbReference type="Rhea" id="RHEA-COMP:17340"/>
        <dbReference type="ChEBI" id="CHEBI:33019"/>
        <dbReference type="ChEBI" id="CHEBI:61560"/>
        <dbReference type="ChEBI" id="CHEBI:173112"/>
        <dbReference type="EC" id="2.7.7.7"/>
    </reaction>
</comment>
<dbReference type="InterPro" id="IPR049821">
    <property type="entry name" value="PolIIIA_DnaE1_PHP"/>
</dbReference>
<evidence type="ECO:0000256" key="6">
    <source>
        <dbReference type="ARBA" id="ARBA00022679"/>
    </source>
</evidence>
<dbReference type="SMART" id="SM00481">
    <property type="entry name" value="POLIIIAc"/>
    <property type="match status" value="1"/>
</dbReference>
<comment type="function">
    <text evidence="10">DNA polymerase III is a complex, multichain enzyme responsible for most of the replicative synthesis in bacteria. This DNA polymerase also exhibits 3' to 5' exonuclease activity. The alpha chain is the DNA polymerase.</text>
</comment>
<name>A0ABY5MF83_9HYPH</name>
<evidence type="ECO:0000256" key="3">
    <source>
        <dbReference type="ARBA" id="ARBA00012417"/>
    </source>
</evidence>
<keyword evidence="5" id="KW-0963">Cytoplasm</keyword>
<dbReference type="Pfam" id="PF02811">
    <property type="entry name" value="PHP"/>
    <property type="match status" value="1"/>
</dbReference>
<keyword evidence="7 14" id="KW-0548">Nucleotidyltransferase</keyword>
<gene>
    <name evidence="14" type="primary">dnaE1</name>
    <name evidence="14" type="ORF">NTH_00282</name>
</gene>
<evidence type="ECO:0000256" key="2">
    <source>
        <dbReference type="ARBA" id="ARBA00009496"/>
    </source>
</evidence>
<dbReference type="Pfam" id="PF01336">
    <property type="entry name" value="tRNA_anti-codon"/>
    <property type="match status" value="1"/>
</dbReference>
<comment type="subcellular location">
    <subcellularLocation>
        <location evidence="1">Cytoplasm</location>
    </subcellularLocation>
</comment>
<dbReference type="SUPFAM" id="SSF89550">
    <property type="entry name" value="PHP domain-like"/>
    <property type="match status" value="1"/>
</dbReference>
<proteinExistence type="inferred from homology"/>